<dbReference type="Proteomes" id="UP000188268">
    <property type="component" value="Unassembled WGS sequence"/>
</dbReference>
<dbReference type="Gramene" id="OMO78233">
    <property type="protein sequence ID" value="OMO78233"/>
    <property type="gene ID" value="CCACVL1_14554"/>
</dbReference>
<accession>A0A1R3I6N1</accession>
<reference evidence="1 2" key="1">
    <citation type="submission" date="2013-09" db="EMBL/GenBank/DDBJ databases">
        <title>Corchorus capsularis genome sequencing.</title>
        <authorList>
            <person name="Alam M."/>
            <person name="Haque M.S."/>
            <person name="Islam M.S."/>
            <person name="Emdad E.M."/>
            <person name="Islam M.M."/>
            <person name="Ahmed B."/>
            <person name="Halim A."/>
            <person name="Hossen Q.M.M."/>
            <person name="Hossain M.Z."/>
            <person name="Ahmed R."/>
            <person name="Khan M.M."/>
            <person name="Islam R."/>
            <person name="Rashid M.M."/>
            <person name="Khan S.A."/>
            <person name="Rahman M.S."/>
            <person name="Alam M."/>
        </authorList>
    </citation>
    <scope>NUCLEOTIDE SEQUENCE [LARGE SCALE GENOMIC DNA]</scope>
    <source>
        <strain evidence="2">cv. CVL-1</strain>
        <tissue evidence="1">Whole seedling</tissue>
    </source>
</reference>
<protein>
    <submittedName>
        <fullName evidence="1">Uncharacterized protein</fullName>
    </submittedName>
</protein>
<dbReference type="EMBL" id="AWWV01010592">
    <property type="protein sequence ID" value="OMO78233.1"/>
    <property type="molecule type" value="Genomic_DNA"/>
</dbReference>
<name>A0A1R3I6N1_COCAP</name>
<feature type="non-terminal residue" evidence="1">
    <location>
        <position position="25"/>
    </location>
</feature>
<evidence type="ECO:0000313" key="1">
    <source>
        <dbReference type="EMBL" id="OMO78233.1"/>
    </source>
</evidence>
<dbReference type="AlphaFoldDB" id="A0A1R3I6N1"/>
<proteinExistence type="predicted"/>
<organism evidence="1 2">
    <name type="scientific">Corchorus capsularis</name>
    <name type="common">Jute</name>
    <dbReference type="NCBI Taxonomy" id="210143"/>
    <lineage>
        <taxon>Eukaryota</taxon>
        <taxon>Viridiplantae</taxon>
        <taxon>Streptophyta</taxon>
        <taxon>Embryophyta</taxon>
        <taxon>Tracheophyta</taxon>
        <taxon>Spermatophyta</taxon>
        <taxon>Magnoliopsida</taxon>
        <taxon>eudicotyledons</taxon>
        <taxon>Gunneridae</taxon>
        <taxon>Pentapetalae</taxon>
        <taxon>rosids</taxon>
        <taxon>malvids</taxon>
        <taxon>Malvales</taxon>
        <taxon>Malvaceae</taxon>
        <taxon>Grewioideae</taxon>
        <taxon>Apeibeae</taxon>
        <taxon>Corchorus</taxon>
    </lineage>
</organism>
<evidence type="ECO:0000313" key="2">
    <source>
        <dbReference type="Proteomes" id="UP000188268"/>
    </source>
</evidence>
<sequence length="25" mass="2819">MEPRPDVVHCLSLSLSIEPTLLLKK</sequence>
<gene>
    <name evidence="1" type="ORF">CCACVL1_14554</name>
</gene>
<comment type="caution">
    <text evidence="1">The sequence shown here is derived from an EMBL/GenBank/DDBJ whole genome shotgun (WGS) entry which is preliminary data.</text>
</comment>
<keyword evidence="2" id="KW-1185">Reference proteome</keyword>